<dbReference type="SUPFAM" id="SSF160443">
    <property type="entry name" value="SMR domain-like"/>
    <property type="match status" value="1"/>
</dbReference>
<feature type="region of interest" description="Disordered" evidence="1">
    <location>
        <begin position="57"/>
        <end position="100"/>
    </location>
</feature>
<reference evidence="3 4" key="1">
    <citation type="submission" date="2017-03" db="EMBL/GenBank/DDBJ databases">
        <title>Genomes of endolithic fungi from Antarctica.</title>
        <authorList>
            <person name="Coleine C."/>
            <person name="Masonjones S."/>
            <person name="Stajich J.E."/>
        </authorList>
    </citation>
    <scope>NUCLEOTIDE SEQUENCE [LARGE SCALE GENOMIC DNA]</scope>
    <source>
        <strain evidence="3 4">CCFEE 5184</strain>
    </source>
</reference>
<dbReference type="PANTHER" id="PTHR46535:SF1">
    <property type="entry name" value="NEDD4-BINDING PROTEIN 2"/>
    <property type="match status" value="1"/>
</dbReference>
<dbReference type="PROSITE" id="PS50828">
    <property type="entry name" value="SMR"/>
    <property type="match status" value="1"/>
</dbReference>
<protein>
    <recommendedName>
        <fullName evidence="2">Smr domain-containing protein</fullName>
    </recommendedName>
</protein>
<dbReference type="Proteomes" id="UP000309340">
    <property type="component" value="Unassembled WGS sequence"/>
</dbReference>
<evidence type="ECO:0000256" key="1">
    <source>
        <dbReference type="SAM" id="MobiDB-lite"/>
    </source>
</evidence>
<feature type="region of interest" description="Disordered" evidence="1">
    <location>
        <begin position="214"/>
        <end position="234"/>
    </location>
</feature>
<evidence type="ECO:0000313" key="3">
    <source>
        <dbReference type="EMBL" id="TKA83051.1"/>
    </source>
</evidence>
<dbReference type="EMBL" id="NAJQ01000018">
    <property type="protein sequence ID" value="TKA83051.1"/>
    <property type="molecule type" value="Genomic_DNA"/>
</dbReference>
<organism evidence="3 4">
    <name type="scientific">Friedmanniomyces simplex</name>
    <dbReference type="NCBI Taxonomy" id="329884"/>
    <lineage>
        <taxon>Eukaryota</taxon>
        <taxon>Fungi</taxon>
        <taxon>Dikarya</taxon>
        <taxon>Ascomycota</taxon>
        <taxon>Pezizomycotina</taxon>
        <taxon>Dothideomycetes</taxon>
        <taxon>Dothideomycetidae</taxon>
        <taxon>Mycosphaerellales</taxon>
        <taxon>Teratosphaeriaceae</taxon>
        <taxon>Friedmanniomyces</taxon>
    </lineage>
</organism>
<name>A0A4U0Y1R9_9PEZI</name>
<evidence type="ECO:0000313" key="4">
    <source>
        <dbReference type="Proteomes" id="UP000309340"/>
    </source>
</evidence>
<feature type="compositionally biased region" description="Polar residues" evidence="1">
    <location>
        <begin position="80"/>
        <end position="100"/>
    </location>
</feature>
<dbReference type="InterPro" id="IPR052772">
    <property type="entry name" value="Endo/PolyKinase_Domain-Protein"/>
</dbReference>
<dbReference type="InterPro" id="IPR002625">
    <property type="entry name" value="Smr_dom"/>
</dbReference>
<accession>A0A4U0Y1R9</accession>
<dbReference type="Pfam" id="PF26286">
    <property type="entry name" value="UBA_10"/>
    <property type="match status" value="1"/>
</dbReference>
<dbReference type="PANTHER" id="PTHR46535">
    <property type="entry name" value="NEDD4-BINDING PROTEIN 2"/>
    <property type="match status" value="1"/>
</dbReference>
<evidence type="ECO:0000259" key="2">
    <source>
        <dbReference type="PROSITE" id="PS50828"/>
    </source>
</evidence>
<dbReference type="AlphaFoldDB" id="A0A4U0Y1R9"/>
<sequence length="545" mass="57735">MADAFAQLEAEFCPPLDPALLSAIVSDYNLESADGLQEARNTLDLLKESAALEEVAGFDPSGTGAQDGSTALEKRAESCPETSGSRTGDTDMTSLSNGVSSLDLDEGAAQHIPKHIGDAEDLEKLDEETKVKLLQELFGDRVSIYSLQHTLKKCNGKWRAAMEELLNHVYFDEAENSDDGSKIAKKGVDAFFEGDAAKRGRKAKVRRNHFKSLDEGRASSLPMSPAGSPAPHVNKWRSASEDVDFIASRTRIATATISSIYYEKGASVPRTIGALLKMSMEESKHIVTDDAAVAAFARDLGYDFPNVAPDYLATLVRLTHPSTSAAHELAEALTAKPRDANGGAIQIIPRYANPFETDEVPQRSTGRKAHSSAGSQSPVLDGPAAASRASAYASARATAFSQASAAHRKAKSDRLMGGAAAYYGQVGREYAAMTSAASAAAADELAATQSTYAQLDLHGIDVLNAVRIAQEHVEGWWSELGESRVNGRVGAGDRSSGYSVVVGAGRHSEGGKGKLGPAVSKALKQDGWRVESAGAVLVVKGKIKR</sequence>
<gene>
    <name evidence="3" type="ORF">B0A55_00834</name>
</gene>
<dbReference type="InterPro" id="IPR058864">
    <property type="entry name" value="UBA_10"/>
</dbReference>
<dbReference type="Gene3D" id="3.30.1370.110">
    <property type="match status" value="1"/>
</dbReference>
<keyword evidence="4" id="KW-1185">Reference proteome</keyword>
<dbReference type="STRING" id="329884.A0A4U0Y1R9"/>
<dbReference type="SMART" id="SM00463">
    <property type="entry name" value="SMR"/>
    <property type="match status" value="1"/>
</dbReference>
<feature type="domain" description="Smr" evidence="2">
    <location>
        <begin position="455"/>
        <end position="542"/>
    </location>
</feature>
<dbReference type="GO" id="GO:0005634">
    <property type="term" value="C:nucleus"/>
    <property type="evidence" value="ECO:0007669"/>
    <property type="project" value="TreeGrafter"/>
</dbReference>
<dbReference type="GO" id="GO:0004519">
    <property type="term" value="F:endonuclease activity"/>
    <property type="evidence" value="ECO:0007669"/>
    <property type="project" value="TreeGrafter"/>
</dbReference>
<dbReference type="InterPro" id="IPR036063">
    <property type="entry name" value="Smr_dom_sf"/>
</dbReference>
<feature type="region of interest" description="Disordered" evidence="1">
    <location>
        <begin position="355"/>
        <end position="382"/>
    </location>
</feature>
<proteinExistence type="predicted"/>
<dbReference type="OrthoDB" id="443981at2759"/>
<comment type="caution">
    <text evidence="3">The sequence shown here is derived from an EMBL/GenBank/DDBJ whole genome shotgun (WGS) entry which is preliminary data.</text>
</comment>